<comment type="caution">
    <text evidence="3">The sequence shown here is derived from an EMBL/GenBank/DDBJ whole genome shotgun (WGS) entry which is preliminary data.</text>
</comment>
<accession>A0A9P6HSF4</accession>
<dbReference type="OrthoDB" id="2526683at2759"/>
<proteinExistence type="inferred from homology"/>
<evidence type="ECO:0000313" key="4">
    <source>
        <dbReference type="Proteomes" id="UP000736335"/>
    </source>
</evidence>
<dbReference type="GO" id="GO:0005829">
    <property type="term" value="C:cytosol"/>
    <property type="evidence" value="ECO:0007669"/>
    <property type="project" value="TreeGrafter"/>
</dbReference>
<evidence type="ECO:0000256" key="1">
    <source>
        <dbReference type="ARBA" id="ARBA00006888"/>
    </source>
</evidence>
<reference evidence="3" key="2">
    <citation type="submission" date="2020-11" db="EMBL/GenBank/DDBJ databases">
        <authorList>
            <consortium name="DOE Joint Genome Institute"/>
            <person name="Kuo A."/>
            <person name="Miyauchi S."/>
            <person name="Kiss E."/>
            <person name="Drula E."/>
            <person name="Kohler A."/>
            <person name="Sanchez-Garcia M."/>
            <person name="Andreopoulos B."/>
            <person name="Barry K.W."/>
            <person name="Bonito G."/>
            <person name="Buee M."/>
            <person name="Carver A."/>
            <person name="Chen C."/>
            <person name="Cichocki N."/>
            <person name="Clum A."/>
            <person name="Culley D."/>
            <person name="Crous P.W."/>
            <person name="Fauchery L."/>
            <person name="Girlanda M."/>
            <person name="Hayes R."/>
            <person name="Keri Z."/>
            <person name="Labutti K."/>
            <person name="Lipzen A."/>
            <person name="Lombard V."/>
            <person name="Magnuson J."/>
            <person name="Maillard F."/>
            <person name="Morin E."/>
            <person name="Murat C."/>
            <person name="Nolan M."/>
            <person name="Ohm R."/>
            <person name="Pangilinan J."/>
            <person name="Pereira M."/>
            <person name="Perotto S."/>
            <person name="Peter M."/>
            <person name="Riley R."/>
            <person name="Sitrit Y."/>
            <person name="Stielow B."/>
            <person name="Szollosi G."/>
            <person name="Zifcakova L."/>
            <person name="Stursova M."/>
            <person name="Spatafora J.W."/>
            <person name="Tedersoo L."/>
            <person name="Vaario L.-M."/>
            <person name="Yamada A."/>
            <person name="Yan M."/>
            <person name="Wang P."/>
            <person name="Xu J."/>
            <person name="Bruns T."/>
            <person name="Baldrian P."/>
            <person name="Vilgalys R."/>
            <person name="Henrissat B."/>
            <person name="Grigoriev I.V."/>
            <person name="Hibbett D."/>
            <person name="Nagy L.G."/>
            <person name="Martin F.M."/>
        </authorList>
    </citation>
    <scope>NUCLEOTIDE SEQUENCE</scope>
    <source>
        <strain evidence="3">UH-Tt-Lm1</strain>
    </source>
</reference>
<dbReference type="Pfam" id="PF14976">
    <property type="entry name" value="YPEH2ZP"/>
    <property type="match status" value="1"/>
</dbReference>
<feature type="region of interest" description="Disordered" evidence="2">
    <location>
        <begin position="153"/>
        <end position="196"/>
    </location>
</feature>
<sequence>MKAVLLLRPNVPLYSTDALPANCSAFSLDTSVPPPANIIEPMRTCECLTQSLCCHGCGNTAGYMIVVPCQRCTSSMSASNRSTNGHRFVFHSFEVAASERHYVAGEPGVIPHHPPPPPLCPAVRMMPSSTYPSPASINGQPIRLSYTDEYRPGHEQYSEHLPSSPSSDSEEWDLRALPPPPPQIQQPTLVSRSPSPVMKLKAGDTLYWHNLSRHGEIPGVHEDPQARGKGLRQRLSQGAILADDGFDDDSSLRVTGMTVVCGR</sequence>
<dbReference type="EMBL" id="WIUZ02000001">
    <property type="protein sequence ID" value="KAF9792942.1"/>
    <property type="molecule type" value="Genomic_DNA"/>
</dbReference>
<name>A0A9P6HSF4_9AGAM</name>
<protein>
    <submittedName>
        <fullName evidence="3">Uncharacterized protein</fullName>
    </submittedName>
</protein>
<dbReference type="PANTHER" id="PTHR31841:SF1">
    <property type="entry name" value="PROTEIN FAM72A-RELATED"/>
    <property type="match status" value="1"/>
</dbReference>
<dbReference type="InterPro" id="IPR026768">
    <property type="entry name" value="YPEH2ZP"/>
</dbReference>
<dbReference type="PANTHER" id="PTHR31841">
    <property type="entry name" value="PROTEIN FAM72A-RELATED"/>
    <property type="match status" value="1"/>
</dbReference>
<dbReference type="AlphaFoldDB" id="A0A9P6HSF4"/>
<organism evidence="3 4">
    <name type="scientific">Thelephora terrestris</name>
    <dbReference type="NCBI Taxonomy" id="56493"/>
    <lineage>
        <taxon>Eukaryota</taxon>
        <taxon>Fungi</taxon>
        <taxon>Dikarya</taxon>
        <taxon>Basidiomycota</taxon>
        <taxon>Agaricomycotina</taxon>
        <taxon>Agaricomycetes</taxon>
        <taxon>Thelephorales</taxon>
        <taxon>Thelephoraceae</taxon>
        <taxon>Thelephora</taxon>
    </lineage>
</organism>
<dbReference type="Proteomes" id="UP000736335">
    <property type="component" value="Unassembled WGS sequence"/>
</dbReference>
<gene>
    <name evidence="3" type="ORF">BJ322DRAFT_88260</name>
</gene>
<evidence type="ECO:0000256" key="2">
    <source>
        <dbReference type="SAM" id="MobiDB-lite"/>
    </source>
</evidence>
<keyword evidence="4" id="KW-1185">Reference proteome</keyword>
<comment type="similarity">
    <text evidence="1">Belongs to the FAM72 family.</text>
</comment>
<evidence type="ECO:0000313" key="3">
    <source>
        <dbReference type="EMBL" id="KAF9792942.1"/>
    </source>
</evidence>
<reference evidence="3" key="1">
    <citation type="journal article" date="2020" name="Nat. Commun.">
        <title>Large-scale genome sequencing of mycorrhizal fungi provides insights into the early evolution of symbiotic traits.</title>
        <authorList>
            <person name="Miyauchi S."/>
            <person name="Kiss E."/>
            <person name="Kuo A."/>
            <person name="Drula E."/>
            <person name="Kohler A."/>
            <person name="Sanchez-Garcia M."/>
            <person name="Morin E."/>
            <person name="Andreopoulos B."/>
            <person name="Barry K.W."/>
            <person name="Bonito G."/>
            <person name="Buee M."/>
            <person name="Carver A."/>
            <person name="Chen C."/>
            <person name="Cichocki N."/>
            <person name="Clum A."/>
            <person name="Culley D."/>
            <person name="Crous P.W."/>
            <person name="Fauchery L."/>
            <person name="Girlanda M."/>
            <person name="Hayes R.D."/>
            <person name="Keri Z."/>
            <person name="LaButti K."/>
            <person name="Lipzen A."/>
            <person name="Lombard V."/>
            <person name="Magnuson J."/>
            <person name="Maillard F."/>
            <person name="Murat C."/>
            <person name="Nolan M."/>
            <person name="Ohm R.A."/>
            <person name="Pangilinan J."/>
            <person name="Pereira M.F."/>
            <person name="Perotto S."/>
            <person name="Peter M."/>
            <person name="Pfister S."/>
            <person name="Riley R."/>
            <person name="Sitrit Y."/>
            <person name="Stielow J.B."/>
            <person name="Szollosi G."/>
            <person name="Zifcakova L."/>
            <person name="Stursova M."/>
            <person name="Spatafora J.W."/>
            <person name="Tedersoo L."/>
            <person name="Vaario L.M."/>
            <person name="Yamada A."/>
            <person name="Yan M."/>
            <person name="Wang P."/>
            <person name="Xu J."/>
            <person name="Bruns T."/>
            <person name="Baldrian P."/>
            <person name="Vilgalys R."/>
            <person name="Dunand C."/>
            <person name="Henrissat B."/>
            <person name="Grigoriev I.V."/>
            <person name="Hibbett D."/>
            <person name="Nagy L.G."/>
            <person name="Martin F.M."/>
        </authorList>
    </citation>
    <scope>NUCLEOTIDE SEQUENCE</scope>
    <source>
        <strain evidence="3">UH-Tt-Lm1</strain>
    </source>
</reference>